<name>A0A6J6D002_9ZZZZ</name>
<evidence type="ECO:0000256" key="2">
    <source>
        <dbReference type="ARBA" id="ARBA00001913"/>
    </source>
</evidence>
<dbReference type="GO" id="GO:0019853">
    <property type="term" value="P:L-ascorbic acid biosynthetic process"/>
    <property type="evidence" value="ECO:0007669"/>
    <property type="project" value="TreeGrafter"/>
</dbReference>
<dbReference type="Gene3D" id="2.120.10.30">
    <property type="entry name" value="TolB, C-terminal domain"/>
    <property type="match status" value="1"/>
</dbReference>
<dbReference type="Pfam" id="PF08450">
    <property type="entry name" value="SGL"/>
    <property type="match status" value="1"/>
</dbReference>
<dbReference type="PANTHER" id="PTHR10907">
    <property type="entry name" value="REGUCALCIN"/>
    <property type="match status" value="1"/>
</dbReference>
<dbReference type="EC" id="3.1.1.17" evidence="8"/>
<comment type="catalytic activity">
    <reaction evidence="1">
        <text>D-glucono-1,5-lactone + H2O = D-gluconate + H(+)</text>
        <dbReference type="Rhea" id="RHEA:10440"/>
        <dbReference type="ChEBI" id="CHEBI:15377"/>
        <dbReference type="ChEBI" id="CHEBI:15378"/>
        <dbReference type="ChEBI" id="CHEBI:16217"/>
        <dbReference type="ChEBI" id="CHEBI:18391"/>
        <dbReference type="EC" id="3.1.1.17"/>
    </reaction>
</comment>
<comment type="cofactor">
    <cofactor evidence="4">
        <name>Mg(2+)</name>
        <dbReference type="ChEBI" id="CHEBI:18420"/>
    </cofactor>
</comment>
<comment type="cofactor">
    <cofactor evidence="3">
        <name>Mn(2+)</name>
        <dbReference type="ChEBI" id="CHEBI:29035"/>
    </cofactor>
</comment>
<dbReference type="PANTHER" id="PTHR10907:SF47">
    <property type="entry name" value="REGUCALCIN"/>
    <property type="match status" value="1"/>
</dbReference>
<proteinExistence type="inferred from homology"/>
<dbReference type="GO" id="GO:0005737">
    <property type="term" value="C:cytoplasm"/>
    <property type="evidence" value="ECO:0007669"/>
    <property type="project" value="UniProtKB-SubCell"/>
</dbReference>
<feature type="domain" description="SMP-30/Gluconolactonase/LRE-like region" evidence="15">
    <location>
        <begin position="15"/>
        <end position="261"/>
    </location>
</feature>
<sequence>MSVAVEVFDSRRNQLGEGPTATGAGNNHVQWCDIYGQFIRSKNLSTGQVDEYPTDEPVGFQIQRANGGDILGNANGPVLRDVDGKLTKLATRQDADGYPDKHKLRWNDAKVSPDGYLFLGSMAYENQSNEGAFYRLSKDGQKLKRLFGDVGISNGLDWSQDLTKMYYIDTLTMKVEVFDYDNGNISNRRTLVQINEGMGFPDGMCADADDNIWVAFWLGSAVRCFDGKTGKQLEEIKLPAQKITSCCFAGEKLDQLIITSAVGNPGESMDLTEYPHAGFIFIATPGVIGKKTNTFGA</sequence>
<comment type="cofactor">
    <cofactor evidence="5">
        <name>Zn(2+)</name>
        <dbReference type="ChEBI" id="CHEBI:29105"/>
    </cofactor>
</comment>
<evidence type="ECO:0000256" key="6">
    <source>
        <dbReference type="ARBA" id="ARBA00004496"/>
    </source>
</evidence>
<comment type="similarity">
    <text evidence="7">Belongs to the SMP-30/CGR1 family.</text>
</comment>
<dbReference type="InterPro" id="IPR005511">
    <property type="entry name" value="SMP-30"/>
</dbReference>
<keyword evidence="11" id="KW-0479">Metal-binding</keyword>
<reference evidence="16" key="1">
    <citation type="submission" date="2020-05" db="EMBL/GenBank/DDBJ databases">
        <authorList>
            <person name="Chiriac C."/>
            <person name="Salcher M."/>
            <person name="Ghai R."/>
            <person name="Kavagutti S V."/>
        </authorList>
    </citation>
    <scope>NUCLEOTIDE SEQUENCE</scope>
</reference>
<evidence type="ECO:0000256" key="10">
    <source>
        <dbReference type="ARBA" id="ARBA00022490"/>
    </source>
</evidence>
<gene>
    <name evidence="16" type="ORF">UFOPK1599_00260</name>
</gene>
<evidence type="ECO:0000256" key="3">
    <source>
        <dbReference type="ARBA" id="ARBA00001936"/>
    </source>
</evidence>
<dbReference type="GO" id="GO:0004341">
    <property type="term" value="F:gluconolactonase activity"/>
    <property type="evidence" value="ECO:0007669"/>
    <property type="project" value="UniProtKB-EC"/>
</dbReference>
<protein>
    <recommendedName>
        <fullName evidence="9">Regucalcin</fullName>
        <ecNumber evidence="8">3.1.1.17</ecNumber>
    </recommendedName>
    <alternativeName>
        <fullName evidence="14">Gluconolactonase</fullName>
    </alternativeName>
</protein>
<dbReference type="InterPro" id="IPR013658">
    <property type="entry name" value="SGL"/>
</dbReference>
<evidence type="ECO:0000256" key="5">
    <source>
        <dbReference type="ARBA" id="ARBA00001947"/>
    </source>
</evidence>
<evidence type="ECO:0000256" key="9">
    <source>
        <dbReference type="ARBA" id="ARBA00016808"/>
    </source>
</evidence>
<evidence type="ECO:0000313" key="16">
    <source>
        <dbReference type="EMBL" id="CAB4556706.1"/>
    </source>
</evidence>
<comment type="subcellular location">
    <subcellularLocation>
        <location evidence="6">Cytoplasm</location>
    </subcellularLocation>
</comment>
<dbReference type="SUPFAM" id="SSF63829">
    <property type="entry name" value="Calcium-dependent phosphotriesterase"/>
    <property type="match status" value="1"/>
</dbReference>
<evidence type="ECO:0000256" key="13">
    <source>
        <dbReference type="ARBA" id="ARBA00022837"/>
    </source>
</evidence>
<dbReference type="EMBL" id="CAEZTE010000007">
    <property type="protein sequence ID" value="CAB4556706.1"/>
    <property type="molecule type" value="Genomic_DNA"/>
</dbReference>
<evidence type="ECO:0000256" key="11">
    <source>
        <dbReference type="ARBA" id="ARBA00022723"/>
    </source>
</evidence>
<organism evidence="16">
    <name type="scientific">freshwater metagenome</name>
    <dbReference type="NCBI Taxonomy" id="449393"/>
    <lineage>
        <taxon>unclassified sequences</taxon>
        <taxon>metagenomes</taxon>
        <taxon>ecological metagenomes</taxon>
    </lineage>
</organism>
<dbReference type="PRINTS" id="PR01791">
    <property type="entry name" value="REGUCALCIN"/>
</dbReference>
<dbReference type="InterPro" id="IPR011042">
    <property type="entry name" value="6-blade_b-propeller_TolB-like"/>
</dbReference>
<comment type="cofactor">
    <cofactor evidence="2">
        <name>Ca(2+)</name>
        <dbReference type="ChEBI" id="CHEBI:29108"/>
    </cofactor>
</comment>
<dbReference type="GO" id="GO:0005509">
    <property type="term" value="F:calcium ion binding"/>
    <property type="evidence" value="ECO:0007669"/>
    <property type="project" value="InterPro"/>
</dbReference>
<keyword evidence="13" id="KW-0106">Calcium</keyword>
<evidence type="ECO:0000256" key="4">
    <source>
        <dbReference type="ARBA" id="ARBA00001946"/>
    </source>
</evidence>
<dbReference type="InterPro" id="IPR008367">
    <property type="entry name" value="Regucalcin"/>
</dbReference>
<evidence type="ECO:0000256" key="12">
    <source>
        <dbReference type="ARBA" id="ARBA00022801"/>
    </source>
</evidence>
<dbReference type="PRINTS" id="PR01790">
    <property type="entry name" value="SMP30FAMILY"/>
</dbReference>
<evidence type="ECO:0000256" key="7">
    <source>
        <dbReference type="ARBA" id="ARBA00008853"/>
    </source>
</evidence>
<accession>A0A6J6D002</accession>
<keyword evidence="12" id="KW-0378">Hydrolase</keyword>
<dbReference type="GO" id="GO:0030234">
    <property type="term" value="F:enzyme regulator activity"/>
    <property type="evidence" value="ECO:0007669"/>
    <property type="project" value="InterPro"/>
</dbReference>
<evidence type="ECO:0000256" key="1">
    <source>
        <dbReference type="ARBA" id="ARBA00001589"/>
    </source>
</evidence>
<evidence type="ECO:0000256" key="8">
    <source>
        <dbReference type="ARBA" id="ARBA00013227"/>
    </source>
</evidence>
<keyword evidence="10" id="KW-0963">Cytoplasm</keyword>
<dbReference type="AlphaFoldDB" id="A0A6J6D002"/>
<evidence type="ECO:0000256" key="14">
    <source>
        <dbReference type="ARBA" id="ARBA00032464"/>
    </source>
</evidence>
<evidence type="ECO:0000259" key="15">
    <source>
        <dbReference type="Pfam" id="PF08450"/>
    </source>
</evidence>